<feature type="domain" description="Polyvalent protein metallopeptidase" evidence="2">
    <location>
        <begin position="189"/>
        <end position="313"/>
    </location>
</feature>
<protein>
    <submittedName>
        <fullName evidence="3">Antirestriction protein ArdC</fullName>
    </submittedName>
</protein>
<evidence type="ECO:0000313" key="4">
    <source>
        <dbReference type="Proteomes" id="UP000295662"/>
    </source>
</evidence>
<evidence type="ECO:0000259" key="1">
    <source>
        <dbReference type="Pfam" id="PF08401"/>
    </source>
</evidence>
<dbReference type="Proteomes" id="UP000295662">
    <property type="component" value="Unassembled WGS sequence"/>
</dbReference>
<dbReference type="GO" id="GO:0003697">
    <property type="term" value="F:single-stranded DNA binding"/>
    <property type="evidence" value="ECO:0007669"/>
    <property type="project" value="InterPro"/>
</dbReference>
<dbReference type="InterPro" id="IPR017113">
    <property type="entry name" value="Antirestriction_ArdC"/>
</dbReference>
<dbReference type="OrthoDB" id="9803716at2"/>
<organism evidence="3 4">
    <name type="scientific">Prosthecobacter fusiformis</name>
    <dbReference type="NCBI Taxonomy" id="48464"/>
    <lineage>
        <taxon>Bacteria</taxon>
        <taxon>Pseudomonadati</taxon>
        <taxon>Verrucomicrobiota</taxon>
        <taxon>Verrucomicrobiia</taxon>
        <taxon>Verrucomicrobiales</taxon>
        <taxon>Verrucomicrobiaceae</taxon>
        <taxon>Prosthecobacter</taxon>
    </lineage>
</organism>
<reference evidence="3 4" key="1">
    <citation type="submission" date="2019-03" db="EMBL/GenBank/DDBJ databases">
        <title>Genomic Encyclopedia of Archaeal and Bacterial Type Strains, Phase II (KMG-II): from individual species to whole genera.</title>
        <authorList>
            <person name="Goeker M."/>
        </authorList>
    </citation>
    <scope>NUCLEOTIDE SEQUENCE [LARGE SCALE GENOMIC DNA]</scope>
    <source>
        <strain evidence="3 4">ATCC 25309</strain>
    </source>
</reference>
<dbReference type="InterPro" id="IPR041459">
    <property type="entry name" value="MPTase-PolyVal"/>
</dbReference>
<dbReference type="PIRSF" id="PIRSF037112">
    <property type="entry name" value="Antirestriction_ArdC"/>
    <property type="match status" value="1"/>
</dbReference>
<dbReference type="EMBL" id="SOCA01000025">
    <property type="protein sequence ID" value="TDU62093.1"/>
    <property type="molecule type" value="Genomic_DNA"/>
</dbReference>
<feature type="domain" description="N-terminal" evidence="1">
    <location>
        <begin position="35"/>
        <end position="148"/>
    </location>
</feature>
<dbReference type="AlphaFoldDB" id="A0A4R7RHR8"/>
<comment type="caution">
    <text evidence="3">The sequence shown here is derived from an EMBL/GenBank/DDBJ whole genome shotgun (WGS) entry which is preliminary data.</text>
</comment>
<name>A0A4R7RHR8_9BACT</name>
<proteinExistence type="predicted"/>
<gene>
    <name evidence="3" type="ORF">EI77_04745</name>
</gene>
<keyword evidence="4" id="KW-1185">Reference proteome</keyword>
<evidence type="ECO:0000313" key="3">
    <source>
        <dbReference type="EMBL" id="TDU62093.1"/>
    </source>
</evidence>
<sequence>MTVCPFLRQLVGRFCARVRAFRKTETGGTNMKTSDIYEQVTDRIITQLEQGIAPWKSPYFSKVGFPRNFSTGKAYQGINVFLLGSHRFTSPYFLTFIQAKELGGHVRKGERGSLVVKYGSYTKQDEDAPAQNEEEAETRRFLKGYTVFHASQIEGIEFPAPENLPELSLTERTDRAREIIAGMPKPPVIRYGSAIPCYRPATDSVHMPEPGFFSSEVALFSTLFHELAHSTGHASRLARTSLLENKGIDEAGDTARKVYAEEELVAEMAAAYLNAHAGIIEDELANSAAYLQSWINALKSKDAKGWVIRAASQAQKAANHILNIQPEVQP</sequence>
<dbReference type="InterPro" id="IPR013610">
    <property type="entry name" value="ArdC_N"/>
</dbReference>
<accession>A0A4R7RHR8</accession>
<dbReference type="Pfam" id="PF08401">
    <property type="entry name" value="ArdcN"/>
    <property type="match status" value="1"/>
</dbReference>
<evidence type="ECO:0000259" key="2">
    <source>
        <dbReference type="Pfam" id="PF18818"/>
    </source>
</evidence>
<dbReference type="Pfam" id="PF18818">
    <property type="entry name" value="MPTase-PolyVal"/>
    <property type="match status" value="1"/>
</dbReference>